<dbReference type="CDD" id="cd00293">
    <property type="entry name" value="USP-like"/>
    <property type="match status" value="1"/>
</dbReference>
<dbReference type="SUPFAM" id="SSF52402">
    <property type="entry name" value="Adenine nucleotide alpha hydrolases-like"/>
    <property type="match status" value="2"/>
</dbReference>
<protein>
    <submittedName>
        <fullName evidence="3">Universal stress protein</fullName>
    </submittedName>
</protein>
<sequence>MSYKTILVYVDQSRRSAERIKLAAEIAIAHDAHLIGVAVTGISRFIYPDGMVFVTSVIDTLRQRAQHSLDHFEEIVKKMGVNSYERRVSEDDAQGALALQARYSDLVVVSQMDLNEPDAVDISDLPEYVMLNSSRPVLVVPYAGKFSNTGSNILVAWDGSMEATHAVANALPMLKRAEKVTIAIFNPSQRFATHGEQPGADIGLYLARHGVKIEIEEENTELDVGNALLSLAADKGADLLVMGGYGHSRFREVLLGGVTSLILNTMTLPVLLSH</sequence>
<accession>A0ABW8ZAZ5</accession>
<evidence type="ECO:0000259" key="2">
    <source>
        <dbReference type="Pfam" id="PF00582"/>
    </source>
</evidence>
<dbReference type="InterPro" id="IPR006015">
    <property type="entry name" value="Universal_stress_UspA"/>
</dbReference>
<dbReference type="RefSeq" id="WP_408169053.1">
    <property type="nucleotide sequence ID" value="NZ_JAQQFR010000010.1"/>
</dbReference>
<name>A0ABW8ZAZ5_9BURK</name>
<dbReference type="Pfam" id="PF00582">
    <property type="entry name" value="Usp"/>
    <property type="match status" value="2"/>
</dbReference>
<comment type="similarity">
    <text evidence="1">Belongs to the universal stress protein A family.</text>
</comment>
<dbReference type="Gene3D" id="3.40.50.12370">
    <property type="match status" value="1"/>
</dbReference>
<comment type="caution">
    <text evidence="3">The sequence shown here is derived from an EMBL/GenBank/DDBJ whole genome shotgun (WGS) entry which is preliminary data.</text>
</comment>
<organism evidence="3 4">
    <name type="scientific">Herbaspirillum rhizosphaerae</name>
    <dbReference type="NCBI Taxonomy" id="346179"/>
    <lineage>
        <taxon>Bacteria</taxon>
        <taxon>Pseudomonadati</taxon>
        <taxon>Pseudomonadota</taxon>
        <taxon>Betaproteobacteria</taxon>
        <taxon>Burkholderiales</taxon>
        <taxon>Oxalobacteraceae</taxon>
        <taxon>Herbaspirillum</taxon>
    </lineage>
</organism>
<feature type="domain" description="UspA" evidence="2">
    <location>
        <begin position="152"/>
        <end position="272"/>
    </location>
</feature>
<reference evidence="3 4" key="1">
    <citation type="journal article" date="2024" name="Chem. Sci.">
        <title>Discovery of megapolipeptins by genome mining of a Burkholderiales bacteria collection.</title>
        <authorList>
            <person name="Paulo B.S."/>
            <person name="Recchia M.J.J."/>
            <person name="Lee S."/>
            <person name="Fergusson C.H."/>
            <person name="Romanowski S.B."/>
            <person name="Hernandez A."/>
            <person name="Krull N."/>
            <person name="Liu D.Y."/>
            <person name="Cavanagh H."/>
            <person name="Bos A."/>
            <person name="Gray C.A."/>
            <person name="Murphy B.T."/>
            <person name="Linington R.G."/>
            <person name="Eustaquio A.S."/>
        </authorList>
    </citation>
    <scope>NUCLEOTIDE SEQUENCE [LARGE SCALE GENOMIC DNA]</scope>
    <source>
        <strain evidence="3 4">RL21-008-BIB-B</strain>
    </source>
</reference>
<gene>
    <name evidence="3" type="ORF">PQR63_16335</name>
</gene>
<keyword evidence="4" id="KW-1185">Reference proteome</keyword>
<evidence type="ECO:0000313" key="4">
    <source>
        <dbReference type="Proteomes" id="UP001629214"/>
    </source>
</evidence>
<evidence type="ECO:0000256" key="1">
    <source>
        <dbReference type="ARBA" id="ARBA00008791"/>
    </source>
</evidence>
<dbReference type="InterPro" id="IPR006016">
    <property type="entry name" value="UspA"/>
</dbReference>
<proteinExistence type="inferred from homology"/>
<dbReference type="Proteomes" id="UP001629214">
    <property type="component" value="Unassembled WGS sequence"/>
</dbReference>
<evidence type="ECO:0000313" key="3">
    <source>
        <dbReference type="EMBL" id="MFL9879970.1"/>
    </source>
</evidence>
<dbReference type="PANTHER" id="PTHR46268:SF15">
    <property type="entry name" value="UNIVERSAL STRESS PROTEIN HP_0031"/>
    <property type="match status" value="1"/>
</dbReference>
<feature type="domain" description="UspA" evidence="2">
    <location>
        <begin position="3"/>
        <end position="141"/>
    </location>
</feature>
<dbReference type="EMBL" id="JAQQFR010000010">
    <property type="protein sequence ID" value="MFL9879970.1"/>
    <property type="molecule type" value="Genomic_DNA"/>
</dbReference>
<dbReference type="PANTHER" id="PTHR46268">
    <property type="entry name" value="STRESS RESPONSE PROTEIN NHAX"/>
    <property type="match status" value="1"/>
</dbReference>
<dbReference type="PRINTS" id="PR01438">
    <property type="entry name" value="UNVRSLSTRESS"/>
</dbReference>